<protein>
    <submittedName>
        <fullName evidence="1">16689_t:CDS:1</fullName>
    </submittedName>
</protein>
<name>A0A9W4WKX5_9GLOM</name>
<evidence type="ECO:0000313" key="1">
    <source>
        <dbReference type="EMBL" id="CAI2161523.1"/>
    </source>
</evidence>
<reference evidence="1" key="1">
    <citation type="submission" date="2022-08" db="EMBL/GenBank/DDBJ databases">
        <authorList>
            <person name="Kallberg Y."/>
            <person name="Tangrot J."/>
            <person name="Rosling A."/>
        </authorList>
    </citation>
    <scope>NUCLEOTIDE SEQUENCE</scope>
    <source>
        <strain evidence="1">Wild A</strain>
    </source>
</reference>
<comment type="caution">
    <text evidence="1">The sequence shown here is derived from an EMBL/GenBank/DDBJ whole genome shotgun (WGS) entry which is preliminary data.</text>
</comment>
<dbReference type="CDD" id="cd09917">
    <property type="entry name" value="F-box_SF"/>
    <property type="match status" value="1"/>
</dbReference>
<dbReference type="OrthoDB" id="2317767at2759"/>
<organism evidence="1 2">
    <name type="scientific">Funneliformis geosporum</name>
    <dbReference type="NCBI Taxonomy" id="1117311"/>
    <lineage>
        <taxon>Eukaryota</taxon>
        <taxon>Fungi</taxon>
        <taxon>Fungi incertae sedis</taxon>
        <taxon>Mucoromycota</taxon>
        <taxon>Glomeromycotina</taxon>
        <taxon>Glomeromycetes</taxon>
        <taxon>Glomerales</taxon>
        <taxon>Glomeraceae</taxon>
        <taxon>Funneliformis</taxon>
    </lineage>
</organism>
<proteinExistence type="predicted"/>
<evidence type="ECO:0000313" key="2">
    <source>
        <dbReference type="Proteomes" id="UP001153678"/>
    </source>
</evidence>
<dbReference type="Proteomes" id="UP001153678">
    <property type="component" value="Unassembled WGS sequence"/>
</dbReference>
<gene>
    <name evidence="1" type="ORF">FWILDA_LOCUS95</name>
</gene>
<sequence>MTSFLPPECLEKIFLILYNPLTASTNTATKDIHACTLVSRYWCNVSTPLLYSYPFQHFANLNSKSQQKDVQDYYKLIRTLLTCIPQSEIEEIINSKILPNEPISFSLKSSPTFDYGTFFHGLQLGSIFSKVHIDHDKIWMPSYIPTDTIPIRLTFELYYSIINHLVKYLSEFCKNLTILEIKLFTFNDENVQIKLMETLLNSFFDDSKENKLTGLKSLYFAISGNAGTQLMTKEVSNLSKFYANLSSFTKNLESLHNGKIISLEQANALSSLISSQKRLKSITLSQEDFFYSFTRTHNIQVFEFYNVVFNTLRTQSAWLEKLEFTLLSFQYLDQESLDSLCSLKNLKELKIMKCKFLDKLKVWTTHSHLSGLQVLEFTPDNYTQLHVDGDWLNKIFQFTSSSLKKLILDFKREIDQGFQLIRLISLHLHSLNYLVLPKLYPTELITILKSCIELVYLSTGLLEGGQWDQNLPSISKFIPNSVEKIQFREIHFLVDNRTFELFLKGCINKGVKLQSLEMTGKKKLDQKYYDIANQFGVKLIS</sequence>
<accession>A0A9W4WKX5</accession>
<dbReference type="EMBL" id="CAMKVN010000006">
    <property type="protein sequence ID" value="CAI2161523.1"/>
    <property type="molecule type" value="Genomic_DNA"/>
</dbReference>
<dbReference type="AlphaFoldDB" id="A0A9W4WKX5"/>
<keyword evidence="2" id="KW-1185">Reference proteome</keyword>